<dbReference type="EMBL" id="CP035952">
    <property type="protein sequence ID" value="QBF27466.1"/>
    <property type="molecule type" value="Genomic_DNA"/>
</dbReference>
<sequence length="99" mass="11186">MERSPDLLASILHYCVTGTSDWTLNMSVSELYNNLSVDKQQEWPEYLVAGHVWLLADAGFIEVESNGSVIVRVTWNGYEYLDGVKKRKALLNNPFLAHG</sequence>
<reference evidence="1 2" key="1">
    <citation type="submission" date="2019-02" db="EMBL/GenBank/DDBJ databases">
        <title>Complete genome sequence of Pseudomonas sp. SNU WT1 isolated from rainbow trout.</title>
        <authorList>
            <person name="Oh W.T."/>
            <person name="Park S.C."/>
        </authorList>
    </citation>
    <scope>NUCLEOTIDE SEQUENCE [LARGE SCALE GENOMIC DNA]</scope>
    <source>
        <strain evidence="1 2">SNU WT1</strain>
    </source>
</reference>
<dbReference type="AlphaFoldDB" id="A0A411MKW1"/>
<dbReference type="OrthoDB" id="7031544at2"/>
<dbReference type="KEGG" id="ptk:EXN22_17905"/>
<gene>
    <name evidence="1" type="ORF">EXN22_17905</name>
</gene>
<evidence type="ECO:0008006" key="3">
    <source>
        <dbReference type="Google" id="ProtNLM"/>
    </source>
</evidence>
<proteinExistence type="predicted"/>
<name>A0A411MKW1_9PSED</name>
<accession>A0A411MKW1</accession>
<protein>
    <recommendedName>
        <fullName evidence="3">DUF2513 domain-containing protein</fullName>
    </recommendedName>
</protein>
<evidence type="ECO:0000313" key="2">
    <source>
        <dbReference type="Proteomes" id="UP000291130"/>
    </source>
</evidence>
<dbReference type="RefSeq" id="WP_130265323.1">
    <property type="nucleotide sequence ID" value="NZ_CP035952.1"/>
</dbReference>
<dbReference type="Proteomes" id="UP000291130">
    <property type="component" value="Chromosome"/>
</dbReference>
<organism evidence="1 2">
    <name type="scientific">Pseudomonas tructae</name>
    <dbReference type="NCBI Taxonomy" id="2518644"/>
    <lineage>
        <taxon>Bacteria</taxon>
        <taxon>Pseudomonadati</taxon>
        <taxon>Pseudomonadota</taxon>
        <taxon>Gammaproteobacteria</taxon>
        <taxon>Pseudomonadales</taxon>
        <taxon>Pseudomonadaceae</taxon>
        <taxon>Pseudomonas</taxon>
    </lineage>
</organism>
<keyword evidence="2" id="KW-1185">Reference proteome</keyword>
<evidence type="ECO:0000313" key="1">
    <source>
        <dbReference type="EMBL" id="QBF27466.1"/>
    </source>
</evidence>